<evidence type="ECO:0000256" key="3">
    <source>
        <dbReference type="ARBA" id="ARBA00022553"/>
    </source>
</evidence>
<reference evidence="12 13" key="1">
    <citation type="submission" date="2013-08" db="EMBL/GenBank/DDBJ databases">
        <title>Intrasporangium oryzae NRRL B-24470.</title>
        <authorList>
            <person name="Liu H."/>
            <person name="Wang G."/>
        </authorList>
    </citation>
    <scope>NUCLEOTIDE SEQUENCE [LARGE SCALE GENOMIC DNA]</scope>
    <source>
        <strain evidence="12 13">NRRL B-24470</strain>
    </source>
</reference>
<comment type="cofactor">
    <cofactor evidence="1">
        <name>Mg(2+)</name>
        <dbReference type="ChEBI" id="CHEBI:18420"/>
    </cofactor>
</comment>
<dbReference type="CDD" id="cd03089">
    <property type="entry name" value="PMM_PGM"/>
    <property type="match status" value="1"/>
</dbReference>
<comment type="similarity">
    <text evidence="2">Belongs to the phosphohexose mutase family.</text>
</comment>
<dbReference type="RefSeq" id="WP_051510631.1">
    <property type="nucleotide sequence ID" value="NZ_AWSA01000033.1"/>
</dbReference>
<name>W9G3W8_9MICO</name>
<dbReference type="InterPro" id="IPR005843">
    <property type="entry name" value="A-D-PHexomutase_C"/>
</dbReference>
<dbReference type="SUPFAM" id="SSF55957">
    <property type="entry name" value="Phosphoglucomutase, C-terminal domain"/>
    <property type="match status" value="1"/>
</dbReference>
<evidence type="ECO:0000256" key="6">
    <source>
        <dbReference type="ARBA" id="ARBA00023235"/>
    </source>
</evidence>
<dbReference type="PANTHER" id="PTHR43771">
    <property type="entry name" value="PHOSPHOMANNOMUTASE"/>
    <property type="match status" value="1"/>
</dbReference>
<dbReference type="eggNOG" id="COG1109">
    <property type="taxonomic scope" value="Bacteria"/>
</dbReference>
<evidence type="ECO:0000259" key="8">
    <source>
        <dbReference type="Pfam" id="PF00408"/>
    </source>
</evidence>
<keyword evidence="5" id="KW-0460">Magnesium</keyword>
<accession>W9G3W8</accession>
<dbReference type="Pfam" id="PF02880">
    <property type="entry name" value="PGM_PMM_III"/>
    <property type="match status" value="1"/>
</dbReference>
<dbReference type="PANTHER" id="PTHR43771:SF1">
    <property type="entry name" value="PHOSPHOMANNOMUTASE"/>
    <property type="match status" value="1"/>
</dbReference>
<evidence type="ECO:0000256" key="1">
    <source>
        <dbReference type="ARBA" id="ARBA00001946"/>
    </source>
</evidence>
<dbReference type="InterPro" id="IPR005846">
    <property type="entry name" value="A-D-PHexomutase_a/b/a-III"/>
</dbReference>
<evidence type="ECO:0000259" key="9">
    <source>
        <dbReference type="Pfam" id="PF02878"/>
    </source>
</evidence>
<feature type="region of interest" description="Disordered" evidence="7">
    <location>
        <begin position="472"/>
        <end position="496"/>
    </location>
</feature>
<dbReference type="Gene3D" id="3.40.120.10">
    <property type="entry name" value="Alpha-D-Glucose-1,6-Bisphosphate, subunit A, domain 3"/>
    <property type="match status" value="3"/>
</dbReference>
<organism evidence="12 13">
    <name type="scientific">Intrasporangium oryzae NRRL B-24470</name>
    <dbReference type="NCBI Taxonomy" id="1386089"/>
    <lineage>
        <taxon>Bacteria</taxon>
        <taxon>Bacillati</taxon>
        <taxon>Actinomycetota</taxon>
        <taxon>Actinomycetes</taxon>
        <taxon>Micrococcales</taxon>
        <taxon>Intrasporangiaceae</taxon>
        <taxon>Intrasporangium</taxon>
    </lineage>
</organism>
<evidence type="ECO:0000256" key="2">
    <source>
        <dbReference type="ARBA" id="ARBA00010231"/>
    </source>
</evidence>
<dbReference type="InterPro" id="IPR005844">
    <property type="entry name" value="A-D-PHexomutase_a/b/a-I"/>
</dbReference>
<dbReference type="InterPro" id="IPR036900">
    <property type="entry name" value="A-D-PHexomutase_C_sf"/>
</dbReference>
<evidence type="ECO:0000313" key="13">
    <source>
        <dbReference type="Proteomes" id="UP000019489"/>
    </source>
</evidence>
<protein>
    <submittedName>
        <fullName evidence="12">Phosphomannomutase</fullName>
    </submittedName>
</protein>
<dbReference type="InterPro" id="IPR016055">
    <property type="entry name" value="A-D-PHexomutase_a/b/a-I/II/III"/>
</dbReference>
<feature type="domain" description="Alpha-D-phosphohexomutase alpha/beta/alpha" evidence="9">
    <location>
        <begin position="9"/>
        <end position="132"/>
    </location>
</feature>
<dbReference type="InterPro" id="IPR005845">
    <property type="entry name" value="A-D-PHexomutase_a/b/a-II"/>
</dbReference>
<dbReference type="OrthoDB" id="9803322at2"/>
<keyword evidence="13" id="KW-1185">Reference proteome</keyword>
<sequence>MPKLSDFVKAYDVRGLVPEQLSPAVARAIGAAFAEIIALPDGHDGVVIGHDMRPSSPELSAAFADGVTSRGVDVTLIGLCSTDGLYYASGALDLPGAMFTASHNPASYNGIKLCRSAARPVGQDTGLAEIRDLAQWLLDGGSGLYAPTRGPGALHVRDLLGDYARFLRELVDLSGCRPLKVVVDAGNGMGGHTVPAVLGTAAGLPELPLEIVPLYFELDGSFPNHEANPLDPANLVDLQAAVVEHGADLGLAFDGDADRCFVVDAAGEPVSPSAITGLVAAREIARARAGGDTDVAIVHNVISSAAVAEVVRELDATPVRTRVGHSFIKAEMARVDAVFGGEHSAHYYFRDFWFADTGMLAAMHVLAALGEQAGTLASLTAQYERYAASGEINSTVTDRAGIVDRIRAWAQVRGADTDELDGLTITSPEGSSAWWFNVRASNTEPLLRLNVEASHRETMERVRDEILDLIRSDADADQETGPDHGPDAGHDGGAAQ</sequence>
<evidence type="ECO:0000259" key="10">
    <source>
        <dbReference type="Pfam" id="PF02879"/>
    </source>
</evidence>
<gene>
    <name evidence="12" type="primary">manB</name>
    <name evidence="12" type="ORF">N865_13520</name>
</gene>
<proteinExistence type="inferred from homology"/>
<dbReference type="GO" id="GO:0046872">
    <property type="term" value="F:metal ion binding"/>
    <property type="evidence" value="ECO:0007669"/>
    <property type="project" value="UniProtKB-KW"/>
</dbReference>
<comment type="caution">
    <text evidence="12">The sequence shown here is derived from an EMBL/GenBank/DDBJ whole genome shotgun (WGS) entry which is preliminary data.</text>
</comment>
<dbReference type="AlphaFoldDB" id="W9G3W8"/>
<dbReference type="InterPro" id="IPR005841">
    <property type="entry name" value="Alpha-D-phosphohexomutase_SF"/>
</dbReference>
<evidence type="ECO:0000259" key="11">
    <source>
        <dbReference type="Pfam" id="PF02880"/>
    </source>
</evidence>
<evidence type="ECO:0000256" key="4">
    <source>
        <dbReference type="ARBA" id="ARBA00022723"/>
    </source>
</evidence>
<evidence type="ECO:0000313" key="12">
    <source>
        <dbReference type="EMBL" id="EWT00846.1"/>
    </source>
</evidence>
<feature type="compositionally biased region" description="Basic and acidic residues" evidence="7">
    <location>
        <begin position="481"/>
        <end position="490"/>
    </location>
</feature>
<evidence type="ECO:0000256" key="7">
    <source>
        <dbReference type="SAM" id="MobiDB-lite"/>
    </source>
</evidence>
<dbReference type="Proteomes" id="UP000019489">
    <property type="component" value="Unassembled WGS sequence"/>
</dbReference>
<dbReference type="Pfam" id="PF02879">
    <property type="entry name" value="PGM_PMM_II"/>
    <property type="match status" value="1"/>
</dbReference>
<dbReference type="Pfam" id="PF00408">
    <property type="entry name" value="PGM_PMM_IV"/>
    <property type="match status" value="1"/>
</dbReference>
<feature type="domain" description="Alpha-D-phosphohexomutase alpha/beta/alpha" evidence="10">
    <location>
        <begin position="162"/>
        <end position="267"/>
    </location>
</feature>
<dbReference type="PATRIC" id="fig|1386089.3.peg.2947"/>
<keyword evidence="4" id="KW-0479">Metal-binding</keyword>
<dbReference type="Gene3D" id="3.30.310.50">
    <property type="entry name" value="Alpha-D-phosphohexomutase, C-terminal domain"/>
    <property type="match status" value="1"/>
</dbReference>
<evidence type="ECO:0000256" key="5">
    <source>
        <dbReference type="ARBA" id="ARBA00022842"/>
    </source>
</evidence>
<keyword evidence="6" id="KW-0413">Isomerase</keyword>
<dbReference type="Pfam" id="PF02878">
    <property type="entry name" value="PGM_PMM_I"/>
    <property type="match status" value="1"/>
</dbReference>
<dbReference type="SUPFAM" id="SSF53738">
    <property type="entry name" value="Phosphoglucomutase, first 3 domains"/>
    <property type="match status" value="3"/>
</dbReference>
<dbReference type="STRING" id="1386089.N865_13520"/>
<keyword evidence="3" id="KW-0597">Phosphoprotein</keyword>
<feature type="domain" description="Alpha-D-phosphohexomutase alpha/beta/alpha" evidence="11">
    <location>
        <begin position="278"/>
        <end position="386"/>
    </location>
</feature>
<dbReference type="PRINTS" id="PR00509">
    <property type="entry name" value="PGMPMM"/>
</dbReference>
<dbReference type="EMBL" id="AWSA01000033">
    <property type="protein sequence ID" value="EWT00846.1"/>
    <property type="molecule type" value="Genomic_DNA"/>
</dbReference>
<dbReference type="GO" id="GO:0005975">
    <property type="term" value="P:carbohydrate metabolic process"/>
    <property type="evidence" value="ECO:0007669"/>
    <property type="project" value="InterPro"/>
</dbReference>
<dbReference type="GO" id="GO:0016868">
    <property type="term" value="F:intramolecular phosphotransferase activity"/>
    <property type="evidence" value="ECO:0007669"/>
    <property type="project" value="InterPro"/>
</dbReference>
<dbReference type="NCBIfam" id="NF007088">
    <property type="entry name" value="PRK09542.1"/>
    <property type="match status" value="1"/>
</dbReference>
<feature type="domain" description="Alpha-D-phosphohexomutase C-terminal" evidence="8">
    <location>
        <begin position="391"/>
        <end position="468"/>
    </location>
</feature>